<comment type="caution">
    <text evidence="1">The sequence shown here is derived from an EMBL/GenBank/DDBJ whole genome shotgun (WGS) entry which is preliminary data.</text>
</comment>
<accession>A0A392QEB7</accession>
<sequence>FKVCESPFKVVFGSGTKFTKDDSITNIPPHEFHFKRFKEVQDGKFKINILYGRSLELFMKLSKLKPQLLEKNNAQI</sequence>
<proteinExistence type="predicted"/>
<name>A0A392QEB7_9FABA</name>
<dbReference type="EMBL" id="LXQA010128401">
    <property type="protein sequence ID" value="MCI22060.1"/>
    <property type="molecule type" value="Genomic_DNA"/>
</dbReference>
<reference evidence="1 2" key="1">
    <citation type="journal article" date="2018" name="Front. Plant Sci.">
        <title>Red Clover (Trifolium pratense) and Zigzag Clover (T. medium) - A Picture of Genomic Similarities and Differences.</title>
        <authorList>
            <person name="Dluhosova J."/>
            <person name="Istvanek J."/>
            <person name="Nedelnik J."/>
            <person name="Repkova J."/>
        </authorList>
    </citation>
    <scope>NUCLEOTIDE SEQUENCE [LARGE SCALE GENOMIC DNA]</scope>
    <source>
        <strain evidence="2">cv. 10/8</strain>
        <tissue evidence="1">Leaf</tissue>
    </source>
</reference>
<evidence type="ECO:0000313" key="2">
    <source>
        <dbReference type="Proteomes" id="UP000265520"/>
    </source>
</evidence>
<feature type="non-terminal residue" evidence="1">
    <location>
        <position position="1"/>
    </location>
</feature>
<dbReference type="AlphaFoldDB" id="A0A392QEB7"/>
<evidence type="ECO:0000313" key="1">
    <source>
        <dbReference type="EMBL" id="MCI22060.1"/>
    </source>
</evidence>
<dbReference type="Proteomes" id="UP000265520">
    <property type="component" value="Unassembled WGS sequence"/>
</dbReference>
<protein>
    <submittedName>
        <fullName evidence="1">Uncharacterized protein</fullName>
    </submittedName>
</protein>
<organism evidence="1 2">
    <name type="scientific">Trifolium medium</name>
    <dbReference type="NCBI Taxonomy" id="97028"/>
    <lineage>
        <taxon>Eukaryota</taxon>
        <taxon>Viridiplantae</taxon>
        <taxon>Streptophyta</taxon>
        <taxon>Embryophyta</taxon>
        <taxon>Tracheophyta</taxon>
        <taxon>Spermatophyta</taxon>
        <taxon>Magnoliopsida</taxon>
        <taxon>eudicotyledons</taxon>
        <taxon>Gunneridae</taxon>
        <taxon>Pentapetalae</taxon>
        <taxon>rosids</taxon>
        <taxon>fabids</taxon>
        <taxon>Fabales</taxon>
        <taxon>Fabaceae</taxon>
        <taxon>Papilionoideae</taxon>
        <taxon>50 kb inversion clade</taxon>
        <taxon>NPAAA clade</taxon>
        <taxon>Hologalegina</taxon>
        <taxon>IRL clade</taxon>
        <taxon>Trifolieae</taxon>
        <taxon>Trifolium</taxon>
    </lineage>
</organism>
<keyword evidence="2" id="KW-1185">Reference proteome</keyword>